<dbReference type="CDD" id="cd11646">
    <property type="entry name" value="Precorrin_3B_C17_MT"/>
    <property type="match status" value="1"/>
</dbReference>
<proteinExistence type="predicted"/>
<dbReference type="InterPro" id="IPR014777">
    <property type="entry name" value="4pyrrole_Mease_sub1"/>
</dbReference>
<feature type="domain" description="Tetrapyrrole methylase" evidence="7">
    <location>
        <begin position="5"/>
        <end position="212"/>
    </location>
</feature>
<dbReference type="InterPro" id="IPR051810">
    <property type="entry name" value="Precorrin_MeTrfase"/>
</dbReference>
<dbReference type="InterPro" id="IPR006363">
    <property type="entry name" value="Cbl_synth_CobJ/CibH_dom"/>
</dbReference>
<keyword evidence="4 8" id="KW-0808">Transferase</keyword>
<name>A0A1G7J0X0_9BACT</name>
<dbReference type="Gene3D" id="3.40.1010.10">
    <property type="entry name" value="Cobalt-precorrin-4 Transmethylase, Domain 1"/>
    <property type="match status" value="1"/>
</dbReference>
<dbReference type="EMBL" id="FNBX01000002">
    <property type="protein sequence ID" value="SDF18541.1"/>
    <property type="molecule type" value="Genomic_DNA"/>
</dbReference>
<dbReference type="Proteomes" id="UP000199355">
    <property type="component" value="Unassembled WGS sequence"/>
</dbReference>
<evidence type="ECO:0000256" key="5">
    <source>
        <dbReference type="ARBA" id="ARBA00022691"/>
    </source>
</evidence>
<dbReference type="GO" id="GO:0008168">
    <property type="term" value="F:methyltransferase activity"/>
    <property type="evidence" value="ECO:0007669"/>
    <property type="project" value="UniProtKB-KW"/>
</dbReference>
<evidence type="ECO:0000256" key="2">
    <source>
        <dbReference type="ARBA" id="ARBA00022573"/>
    </source>
</evidence>
<evidence type="ECO:0000256" key="6">
    <source>
        <dbReference type="SAM" id="MobiDB-lite"/>
    </source>
</evidence>
<dbReference type="InterPro" id="IPR000878">
    <property type="entry name" value="4pyrrol_Mease"/>
</dbReference>
<keyword evidence="3 8" id="KW-0489">Methyltransferase</keyword>
<dbReference type="STRING" id="571438.SAMN05192586_102149"/>
<evidence type="ECO:0000259" key="7">
    <source>
        <dbReference type="Pfam" id="PF00590"/>
    </source>
</evidence>
<dbReference type="RefSeq" id="WP_092152691.1">
    <property type="nucleotide sequence ID" value="NZ_FNBX01000002.1"/>
</dbReference>
<reference evidence="9" key="1">
    <citation type="submission" date="2016-10" db="EMBL/GenBank/DDBJ databases">
        <authorList>
            <person name="Varghese N."/>
            <person name="Submissions S."/>
        </authorList>
    </citation>
    <scope>NUCLEOTIDE SEQUENCE [LARGE SCALE GENOMIC DNA]</scope>
    <source>
        <strain evidence="9">KHC7</strain>
    </source>
</reference>
<evidence type="ECO:0000313" key="8">
    <source>
        <dbReference type="EMBL" id="SDF18541.1"/>
    </source>
</evidence>
<dbReference type="PANTHER" id="PTHR47036">
    <property type="entry name" value="COBALT-FACTOR III C(17)-METHYLTRANSFERASE-RELATED"/>
    <property type="match status" value="1"/>
</dbReference>
<dbReference type="SUPFAM" id="SSF53790">
    <property type="entry name" value="Tetrapyrrole methylase"/>
    <property type="match status" value="1"/>
</dbReference>
<comment type="pathway">
    <text evidence="1">Cofactor biosynthesis; adenosylcobalamin biosynthesis.</text>
</comment>
<dbReference type="Gene3D" id="3.30.950.10">
    <property type="entry name" value="Methyltransferase, Cobalt-precorrin-4 Transmethylase, Domain 2"/>
    <property type="match status" value="1"/>
</dbReference>
<keyword evidence="5" id="KW-0949">S-adenosyl-L-methionine</keyword>
<dbReference type="OrthoDB" id="9772960at2"/>
<protein>
    <submittedName>
        <fullName evidence="8">Precorrin-3B C17-methyltransferase</fullName>
    </submittedName>
</protein>
<evidence type="ECO:0000313" key="9">
    <source>
        <dbReference type="Proteomes" id="UP000199355"/>
    </source>
</evidence>
<feature type="region of interest" description="Disordered" evidence="6">
    <location>
        <begin position="247"/>
        <end position="283"/>
    </location>
</feature>
<evidence type="ECO:0000256" key="3">
    <source>
        <dbReference type="ARBA" id="ARBA00022603"/>
    </source>
</evidence>
<dbReference type="InterPro" id="IPR035996">
    <property type="entry name" value="4pyrrol_Methylase_sf"/>
</dbReference>
<sequence>MKPATLHVVGLGPGDAQCLTPQARQVLQEARCVAGYHLYMDLVPPELLEGKRRISTGMRQEAERCAAAVDAALAGEPTALVCSGDPGVYALAGLALETLEARGLAGVVPFAVVPGVPAVCAAAALLGAPLMHDFACVSLSDLLTPWETIVRRLTAALAADFVCVLYNPRSHGRPEHLAAALALARNYREPHCPVGVVRQAFRPGQTARVLRLDAVNPEEVDMLSLCIIGNATSRALGPYMLTPRGYERKRRAGGAAATPPERGRKAAGPTAEPNAAPQGKAGG</sequence>
<dbReference type="Pfam" id="PF00590">
    <property type="entry name" value="TP_methylase"/>
    <property type="match status" value="1"/>
</dbReference>
<keyword evidence="9" id="KW-1185">Reference proteome</keyword>
<dbReference type="GO" id="GO:0009236">
    <property type="term" value="P:cobalamin biosynthetic process"/>
    <property type="evidence" value="ECO:0007669"/>
    <property type="project" value="UniProtKB-UniPathway"/>
</dbReference>
<dbReference type="UniPathway" id="UPA00148"/>
<accession>A0A1G7J0X0</accession>
<dbReference type="AlphaFoldDB" id="A0A1G7J0X0"/>
<dbReference type="GO" id="GO:0032259">
    <property type="term" value="P:methylation"/>
    <property type="evidence" value="ECO:0007669"/>
    <property type="project" value="UniProtKB-KW"/>
</dbReference>
<evidence type="ECO:0000256" key="1">
    <source>
        <dbReference type="ARBA" id="ARBA00004953"/>
    </source>
</evidence>
<dbReference type="PANTHER" id="PTHR47036:SF1">
    <property type="entry name" value="COBALT-FACTOR III C(17)-METHYLTRANSFERASE-RELATED"/>
    <property type="match status" value="1"/>
</dbReference>
<gene>
    <name evidence="8" type="ORF">SAMN05192586_102149</name>
</gene>
<dbReference type="NCBIfam" id="TIGR01466">
    <property type="entry name" value="cobJ_cbiH"/>
    <property type="match status" value="1"/>
</dbReference>
<dbReference type="InterPro" id="IPR014776">
    <property type="entry name" value="4pyrrole_Mease_sub2"/>
</dbReference>
<keyword evidence="2" id="KW-0169">Cobalamin biosynthesis</keyword>
<organism evidence="8 9">
    <name type="scientific">Desulfovibrio legallii</name>
    <dbReference type="NCBI Taxonomy" id="571438"/>
    <lineage>
        <taxon>Bacteria</taxon>
        <taxon>Pseudomonadati</taxon>
        <taxon>Thermodesulfobacteriota</taxon>
        <taxon>Desulfovibrionia</taxon>
        <taxon>Desulfovibrionales</taxon>
        <taxon>Desulfovibrionaceae</taxon>
        <taxon>Desulfovibrio</taxon>
    </lineage>
</organism>
<evidence type="ECO:0000256" key="4">
    <source>
        <dbReference type="ARBA" id="ARBA00022679"/>
    </source>
</evidence>